<evidence type="ECO:0000256" key="4">
    <source>
        <dbReference type="ARBA" id="ARBA00022786"/>
    </source>
</evidence>
<dbReference type="InterPro" id="IPR006155">
    <property type="entry name" value="Josephin"/>
</dbReference>
<keyword evidence="9" id="KW-1185">Reference proteome</keyword>
<evidence type="ECO:0000256" key="2">
    <source>
        <dbReference type="ARBA" id="ARBA00012759"/>
    </source>
</evidence>
<dbReference type="GO" id="GO:0016579">
    <property type="term" value="P:protein deubiquitination"/>
    <property type="evidence" value="ECO:0007669"/>
    <property type="project" value="InterPro"/>
</dbReference>
<dbReference type="EMBL" id="NQVE01000156">
    <property type="protein sequence ID" value="RAL43304.1"/>
    <property type="molecule type" value="Genomic_DNA"/>
</dbReference>
<organism evidence="8 9">
    <name type="scientific">Cuscuta australis</name>
    <dbReference type="NCBI Taxonomy" id="267555"/>
    <lineage>
        <taxon>Eukaryota</taxon>
        <taxon>Viridiplantae</taxon>
        <taxon>Streptophyta</taxon>
        <taxon>Embryophyta</taxon>
        <taxon>Tracheophyta</taxon>
        <taxon>Spermatophyta</taxon>
        <taxon>Magnoliopsida</taxon>
        <taxon>eudicotyledons</taxon>
        <taxon>Gunneridae</taxon>
        <taxon>Pentapetalae</taxon>
        <taxon>asterids</taxon>
        <taxon>lamiids</taxon>
        <taxon>Solanales</taxon>
        <taxon>Convolvulaceae</taxon>
        <taxon>Cuscuteae</taxon>
        <taxon>Cuscuta</taxon>
        <taxon>Cuscuta subgen. Grammica</taxon>
        <taxon>Cuscuta sect. Cleistogrammica</taxon>
    </lineage>
</organism>
<evidence type="ECO:0000313" key="9">
    <source>
        <dbReference type="Proteomes" id="UP000249390"/>
    </source>
</evidence>
<comment type="catalytic activity">
    <reaction evidence="1">
        <text>Thiol-dependent hydrolysis of ester, thioester, amide, peptide and isopeptide bonds formed by the C-terminal Gly of ubiquitin (a 76-residue protein attached to proteins as an intracellular targeting signal).</text>
        <dbReference type="EC" id="3.4.19.12"/>
    </reaction>
</comment>
<evidence type="ECO:0000256" key="5">
    <source>
        <dbReference type="ARBA" id="ARBA00022801"/>
    </source>
</evidence>
<dbReference type="Gene3D" id="3.90.70.40">
    <property type="match status" value="1"/>
</dbReference>
<dbReference type="EC" id="3.4.19.12" evidence="2"/>
<keyword evidence="3" id="KW-0645">Protease</keyword>
<proteinExistence type="predicted"/>
<feature type="active site" evidence="6">
    <location>
        <position position="19"/>
    </location>
</feature>
<evidence type="ECO:0000313" key="8">
    <source>
        <dbReference type="EMBL" id="RAL43304.1"/>
    </source>
</evidence>
<feature type="active site" evidence="6">
    <location>
        <position position="143"/>
    </location>
</feature>
<name>A0A328DCQ9_9ASTE</name>
<keyword evidence="4" id="KW-0833">Ubl conjugation pathway</keyword>
<dbReference type="Pfam" id="PF02099">
    <property type="entry name" value="Josephin"/>
    <property type="match status" value="1"/>
</dbReference>
<feature type="active site" evidence="6">
    <location>
        <position position="128"/>
    </location>
</feature>
<dbReference type="PROSITE" id="PS50957">
    <property type="entry name" value="JOSEPHIN"/>
    <property type="match status" value="1"/>
</dbReference>
<gene>
    <name evidence="8" type="ORF">DM860_012445</name>
</gene>
<dbReference type="GO" id="GO:0006508">
    <property type="term" value="P:proteolysis"/>
    <property type="evidence" value="ECO:0007669"/>
    <property type="project" value="UniProtKB-KW"/>
</dbReference>
<protein>
    <recommendedName>
        <fullName evidence="2">ubiquitinyl hydrolase 1</fullName>
        <ecNumber evidence="2">3.4.19.12</ecNumber>
    </recommendedName>
</protein>
<dbReference type="PANTHER" id="PTHR13291:SF0">
    <property type="entry name" value="JOSEPHIN-LIKE PROTEIN"/>
    <property type="match status" value="1"/>
</dbReference>
<dbReference type="GO" id="GO:0004843">
    <property type="term" value="F:cysteine-type deubiquitinase activity"/>
    <property type="evidence" value="ECO:0007669"/>
    <property type="project" value="UniProtKB-EC"/>
</dbReference>
<evidence type="ECO:0000256" key="6">
    <source>
        <dbReference type="PROSITE-ProRule" id="PRU00331"/>
    </source>
</evidence>
<dbReference type="AlphaFoldDB" id="A0A328DCQ9"/>
<sequence length="176" mass="19944">MGDGNRAQIYHERQRLQFCLLHTLNNLFQDKDAFTRADLNSISERLGLDDPNKGNWSLTSAIFKPHHNVITGNYDINVLVAALEGKGKGVVWHDRRVGAGAIDLDGEMMGIIVNLPVRRFAGLWRSRHWVALRRIDGVWYNLDSDFSAPRAFRDIEEVREYLDGIISSGAEILLVT</sequence>
<feature type="domain" description="Josephin" evidence="7">
    <location>
        <begin position="6"/>
        <end position="176"/>
    </location>
</feature>
<evidence type="ECO:0000259" key="7">
    <source>
        <dbReference type="PROSITE" id="PS50957"/>
    </source>
</evidence>
<dbReference type="InterPro" id="IPR040053">
    <property type="entry name" value="JOSD1/2"/>
</dbReference>
<comment type="caution">
    <text evidence="8">The sequence shown here is derived from an EMBL/GenBank/DDBJ whole genome shotgun (WGS) entry which is preliminary data.</text>
</comment>
<dbReference type="SMART" id="SM01246">
    <property type="entry name" value="Josephin"/>
    <property type="match status" value="1"/>
</dbReference>
<dbReference type="PANTHER" id="PTHR13291">
    <property type="entry name" value="JOSEPHIN 1, 2"/>
    <property type="match status" value="1"/>
</dbReference>
<evidence type="ECO:0000256" key="1">
    <source>
        <dbReference type="ARBA" id="ARBA00000707"/>
    </source>
</evidence>
<dbReference type="Proteomes" id="UP000249390">
    <property type="component" value="Unassembled WGS sequence"/>
</dbReference>
<keyword evidence="5 6" id="KW-0378">Hydrolase</keyword>
<accession>A0A328DCQ9</accession>
<evidence type="ECO:0000256" key="3">
    <source>
        <dbReference type="ARBA" id="ARBA00022670"/>
    </source>
</evidence>
<reference evidence="8 9" key="1">
    <citation type="submission" date="2018-06" db="EMBL/GenBank/DDBJ databases">
        <title>The Genome of Cuscuta australis (Dodder) Provides Insight into the Evolution of Plant Parasitism.</title>
        <authorList>
            <person name="Liu H."/>
        </authorList>
    </citation>
    <scope>NUCLEOTIDE SEQUENCE [LARGE SCALE GENOMIC DNA]</scope>
    <source>
        <strain evidence="9">cv. Yunnan</strain>
        <tissue evidence="8">Vines</tissue>
    </source>
</reference>